<sequence>MDSQHQAIRPKQPKEKGAIQGDILAFHTNEMATPLVIVFWGNGERDAASCSYALDKKRSFPEGPLIQNLGRRVNEFER</sequence>
<name>A0A7H4PGD1_9ENTR</name>
<dbReference type="AlphaFoldDB" id="A0A7H4PGD1"/>
<proteinExistence type="predicted"/>
<organism evidence="1 2">
    <name type="scientific">Klebsiella michiganensis</name>
    <dbReference type="NCBI Taxonomy" id="1134687"/>
    <lineage>
        <taxon>Bacteria</taxon>
        <taxon>Pseudomonadati</taxon>
        <taxon>Pseudomonadota</taxon>
        <taxon>Gammaproteobacteria</taxon>
        <taxon>Enterobacterales</taxon>
        <taxon>Enterobacteriaceae</taxon>
        <taxon>Klebsiella/Raoultella group</taxon>
        <taxon>Klebsiella</taxon>
    </lineage>
</organism>
<dbReference type="EMBL" id="UGMS01000002">
    <property type="protein sequence ID" value="STW71168.1"/>
    <property type="molecule type" value="Genomic_DNA"/>
</dbReference>
<comment type="caution">
    <text evidence="1">The sequence shown here is derived from an EMBL/GenBank/DDBJ whole genome shotgun (WGS) entry which is preliminary data.</text>
</comment>
<evidence type="ECO:0000313" key="1">
    <source>
        <dbReference type="EMBL" id="STW71168.1"/>
    </source>
</evidence>
<protein>
    <submittedName>
        <fullName evidence="1">Uncharacterized protein</fullName>
    </submittedName>
</protein>
<gene>
    <name evidence="1" type="ORF">NCTC11685_04721</name>
</gene>
<accession>A0A7H4PGD1</accession>
<reference evidence="1 2" key="1">
    <citation type="submission" date="2018-06" db="EMBL/GenBank/DDBJ databases">
        <authorList>
            <consortium name="Pathogen Informatics"/>
            <person name="Doyle S."/>
        </authorList>
    </citation>
    <scope>NUCLEOTIDE SEQUENCE [LARGE SCALE GENOMIC DNA]</scope>
    <source>
        <strain evidence="1 2">NCTC11685</strain>
    </source>
</reference>
<evidence type="ECO:0000313" key="2">
    <source>
        <dbReference type="Proteomes" id="UP000254863"/>
    </source>
</evidence>
<dbReference type="Proteomes" id="UP000254863">
    <property type="component" value="Unassembled WGS sequence"/>
</dbReference>